<dbReference type="PROSITE" id="PS51257">
    <property type="entry name" value="PROKAR_LIPOPROTEIN"/>
    <property type="match status" value="1"/>
</dbReference>
<dbReference type="Proteomes" id="UP000093514">
    <property type="component" value="Unassembled WGS sequence"/>
</dbReference>
<protein>
    <recommendedName>
        <fullName evidence="4">YD repeat-containing protein</fullName>
    </recommendedName>
</protein>
<evidence type="ECO:0000256" key="1">
    <source>
        <dbReference type="SAM" id="SignalP"/>
    </source>
</evidence>
<evidence type="ECO:0000313" key="3">
    <source>
        <dbReference type="Proteomes" id="UP000093514"/>
    </source>
</evidence>
<organism evidence="2 3">
    <name type="scientific">Orenia metallireducens</name>
    <dbReference type="NCBI Taxonomy" id="1413210"/>
    <lineage>
        <taxon>Bacteria</taxon>
        <taxon>Bacillati</taxon>
        <taxon>Bacillota</taxon>
        <taxon>Clostridia</taxon>
        <taxon>Halanaerobiales</taxon>
        <taxon>Halobacteroidaceae</taxon>
        <taxon>Orenia</taxon>
    </lineage>
</organism>
<dbReference type="OrthoDB" id="2111509at2"/>
<gene>
    <name evidence="2" type="ORF">U472_13150</name>
</gene>
<reference evidence="3" key="1">
    <citation type="submission" date="2016-07" db="EMBL/GenBank/DDBJ databases">
        <authorList>
            <person name="Florea S."/>
            <person name="Webb J.S."/>
            <person name="Jaromczyk J."/>
            <person name="Schardl C.L."/>
        </authorList>
    </citation>
    <scope>NUCLEOTIDE SEQUENCE [LARGE SCALE GENOMIC DNA]</scope>
    <source>
        <strain evidence="3">Z6</strain>
    </source>
</reference>
<dbReference type="RefSeq" id="WP_068719210.1">
    <property type="nucleotide sequence ID" value="NZ_LWDV01000010.1"/>
</dbReference>
<dbReference type="EMBL" id="LWDV01000010">
    <property type="protein sequence ID" value="OCL25298.1"/>
    <property type="molecule type" value="Genomic_DNA"/>
</dbReference>
<name>A0A1C0A581_9FIRM</name>
<feature type="chain" id="PRO_5008642820" description="YD repeat-containing protein" evidence="1">
    <location>
        <begin position="28"/>
        <end position="356"/>
    </location>
</feature>
<evidence type="ECO:0000313" key="2">
    <source>
        <dbReference type="EMBL" id="OCL25298.1"/>
    </source>
</evidence>
<dbReference type="AlphaFoldDB" id="A0A1C0A581"/>
<reference evidence="2 3" key="2">
    <citation type="submission" date="2016-08" db="EMBL/GenBank/DDBJ databases">
        <title>Orenia metallireducens sp. nov. strain Z6, a Novel Metal-reducing Firmicute from the Deep Subsurface.</title>
        <authorList>
            <person name="Maxim B.I."/>
            <person name="Kenneth K."/>
            <person name="Flynn T.M."/>
            <person name="Oloughlin E.J."/>
            <person name="Locke R.A."/>
            <person name="Weber J.R."/>
            <person name="Egan S.M."/>
            <person name="Mackie R.I."/>
            <person name="Cann I.K."/>
        </authorList>
    </citation>
    <scope>NUCLEOTIDE SEQUENCE [LARGE SCALE GENOMIC DNA]</scope>
    <source>
        <strain evidence="2 3">Z6</strain>
    </source>
</reference>
<feature type="signal peptide" evidence="1">
    <location>
        <begin position="1"/>
        <end position="27"/>
    </location>
</feature>
<keyword evidence="1" id="KW-0732">Signal</keyword>
<sequence>MKKKNRVLVLLMIFTLMLLLASCRSNGTSPREEVAKQQFKEELETLQRLAKGKTNEVEVNKEDVYLVKTEIIEDPDNKTQYTSREWKYDKNDNLLSLVYMNKDGGETYYEKHKYDEKSKLLKSTIKKQFMGGPIYITKTYTYDKDGRKIAYVATNQKDEKCGKGIYQYYSNGQLKYEYSEDGYSKKTKEIYYDKSGEKTKELNSNLMGDSVTSFKCEYDKDGNKIKEIQTRKYKGNGITIITTINYNKFGKITKQISKDENEITDWYESKYDKNGNVIESTSKDKCGNIEIMRKYKYNRHGKEIEMTRFDRNNNGELIEKWRYKNEYDDKNNKVKAKKIIEGEIFTILHYKYKFNN</sequence>
<proteinExistence type="predicted"/>
<dbReference type="Gene3D" id="2.180.10.10">
    <property type="entry name" value="RHS repeat-associated core"/>
    <property type="match status" value="2"/>
</dbReference>
<comment type="caution">
    <text evidence="2">The sequence shown here is derived from an EMBL/GenBank/DDBJ whole genome shotgun (WGS) entry which is preliminary data.</text>
</comment>
<accession>A0A1C0A581</accession>
<evidence type="ECO:0008006" key="4">
    <source>
        <dbReference type="Google" id="ProtNLM"/>
    </source>
</evidence>
<keyword evidence="3" id="KW-1185">Reference proteome</keyword>